<dbReference type="Pfam" id="PF07963">
    <property type="entry name" value="N_methyl"/>
    <property type="match status" value="1"/>
</dbReference>
<accession>A0A517YLV5</accession>
<dbReference type="KEGG" id="aagg:ETAA8_63590"/>
<dbReference type="EMBL" id="CP036274">
    <property type="protein sequence ID" value="QDU31206.1"/>
    <property type="molecule type" value="Genomic_DNA"/>
</dbReference>
<dbReference type="AlphaFoldDB" id="A0A517YLV5"/>
<dbReference type="Gene3D" id="3.30.700.10">
    <property type="entry name" value="Glycoprotein, Type 4 Pilin"/>
    <property type="match status" value="1"/>
</dbReference>
<dbReference type="Proteomes" id="UP000315017">
    <property type="component" value="Chromosome"/>
</dbReference>
<keyword evidence="3" id="KW-1185">Reference proteome</keyword>
<sequence>MGFTLVELLVVIAIIGVLVALLLPAVQAAREAARRMKCSNNLKQNVLALHNFHDTYGTFPKYTSSSVGWPSFVLPFVEQRAIGDKVLPTAASYSDATNANRLMGQNKLVMLLCPSFVVEKSFSTIDEISGFGKAYTTHYVGCMGPVGNLPGTSTPYPVSTTGADQGGIAADGMMSPVPFMTTTTPVATGIKMGEVTDGTSNTIMLFEMAWKGMEDAFRAWPRGYRWNSENVTAKNIQNAMRKVKYGSGNFNNISMGSNHPGGCNIGMGDGSIRFLSETVDLNKVLLPLASRASGEVIDNF</sequence>
<dbReference type="RefSeq" id="WP_202921974.1">
    <property type="nucleotide sequence ID" value="NZ_CP036274.1"/>
</dbReference>
<dbReference type="Pfam" id="PF07596">
    <property type="entry name" value="SBP_bac_10"/>
    <property type="match status" value="1"/>
</dbReference>
<organism evidence="2 3">
    <name type="scientific">Anatilimnocola aggregata</name>
    <dbReference type="NCBI Taxonomy" id="2528021"/>
    <lineage>
        <taxon>Bacteria</taxon>
        <taxon>Pseudomonadati</taxon>
        <taxon>Planctomycetota</taxon>
        <taxon>Planctomycetia</taxon>
        <taxon>Pirellulales</taxon>
        <taxon>Pirellulaceae</taxon>
        <taxon>Anatilimnocola</taxon>
    </lineage>
</organism>
<dbReference type="InterPro" id="IPR027558">
    <property type="entry name" value="Pre_pil_HX9DG_C"/>
</dbReference>
<evidence type="ECO:0000313" key="3">
    <source>
        <dbReference type="Proteomes" id="UP000315017"/>
    </source>
</evidence>
<dbReference type="InterPro" id="IPR045584">
    <property type="entry name" value="Pilin-like"/>
</dbReference>
<dbReference type="PANTHER" id="PTHR30093">
    <property type="entry name" value="GENERAL SECRETION PATHWAY PROTEIN G"/>
    <property type="match status" value="1"/>
</dbReference>
<dbReference type="InterPro" id="IPR012902">
    <property type="entry name" value="N_methyl_site"/>
</dbReference>
<protein>
    <recommendedName>
        <fullName evidence="1">DUF1559 domain-containing protein</fullName>
    </recommendedName>
</protein>
<evidence type="ECO:0000259" key="1">
    <source>
        <dbReference type="Pfam" id="PF07596"/>
    </source>
</evidence>
<proteinExistence type="predicted"/>
<dbReference type="PANTHER" id="PTHR30093:SF2">
    <property type="entry name" value="TYPE II SECRETION SYSTEM PROTEIN H"/>
    <property type="match status" value="1"/>
</dbReference>
<evidence type="ECO:0000313" key="2">
    <source>
        <dbReference type="EMBL" id="QDU31206.1"/>
    </source>
</evidence>
<feature type="domain" description="DUF1559" evidence="1">
    <location>
        <begin position="27"/>
        <end position="281"/>
    </location>
</feature>
<reference evidence="2 3" key="1">
    <citation type="submission" date="2019-02" db="EMBL/GenBank/DDBJ databases">
        <title>Deep-cultivation of Planctomycetes and their phenomic and genomic characterization uncovers novel biology.</title>
        <authorList>
            <person name="Wiegand S."/>
            <person name="Jogler M."/>
            <person name="Boedeker C."/>
            <person name="Pinto D."/>
            <person name="Vollmers J."/>
            <person name="Rivas-Marin E."/>
            <person name="Kohn T."/>
            <person name="Peeters S.H."/>
            <person name="Heuer A."/>
            <person name="Rast P."/>
            <person name="Oberbeckmann S."/>
            <person name="Bunk B."/>
            <person name="Jeske O."/>
            <person name="Meyerdierks A."/>
            <person name="Storesund J.E."/>
            <person name="Kallscheuer N."/>
            <person name="Luecker S."/>
            <person name="Lage O.M."/>
            <person name="Pohl T."/>
            <person name="Merkel B.J."/>
            <person name="Hornburger P."/>
            <person name="Mueller R.-W."/>
            <person name="Bruemmer F."/>
            <person name="Labrenz M."/>
            <person name="Spormann A.M."/>
            <person name="Op den Camp H."/>
            <person name="Overmann J."/>
            <person name="Amann R."/>
            <person name="Jetten M.S.M."/>
            <person name="Mascher T."/>
            <person name="Medema M.H."/>
            <person name="Devos D.P."/>
            <person name="Kaster A.-K."/>
            <person name="Ovreas L."/>
            <person name="Rohde M."/>
            <person name="Galperin M.Y."/>
            <person name="Jogler C."/>
        </authorList>
    </citation>
    <scope>NUCLEOTIDE SEQUENCE [LARGE SCALE GENOMIC DNA]</scope>
    <source>
        <strain evidence="2 3">ETA_A8</strain>
    </source>
</reference>
<gene>
    <name evidence="2" type="ORF">ETAA8_63590</name>
</gene>
<name>A0A517YLV5_9BACT</name>
<dbReference type="InterPro" id="IPR011453">
    <property type="entry name" value="DUF1559"/>
</dbReference>
<dbReference type="NCBIfam" id="TIGR04294">
    <property type="entry name" value="pre_pil_HX9DG"/>
    <property type="match status" value="1"/>
</dbReference>
<dbReference type="SUPFAM" id="SSF54523">
    <property type="entry name" value="Pili subunits"/>
    <property type="match status" value="1"/>
</dbReference>
<dbReference type="NCBIfam" id="TIGR02532">
    <property type="entry name" value="IV_pilin_GFxxxE"/>
    <property type="match status" value="1"/>
</dbReference>